<dbReference type="SUPFAM" id="SSF47413">
    <property type="entry name" value="lambda repressor-like DNA-binding domains"/>
    <property type="match status" value="1"/>
</dbReference>
<dbReference type="PANTHER" id="PTHR30146">
    <property type="entry name" value="LACI-RELATED TRANSCRIPTIONAL REPRESSOR"/>
    <property type="match status" value="1"/>
</dbReference>
<evidence type="ECO:0000313" key="6">
    <source>
        <dbReference type="Proteomes" id="UP000464495"/>
    </source>
</evidence>
<sequence>MRRPTVHDIARVSGFSLATVDRVLNHRSGVRPATVEAVQKVVQDIGYVRDISAANLASGRVYRIAFILPEGDSSFLHSLCTEVEQRARAGLSERLAITLERVPPFDGAALSEALRKHSAETTNSVVIVGTDHPEISLEIERLAGEGVPTLTLISDLPGSGRKHYIGIANTMAGRAAASLLGRFTAGESRAKIAVLAGSLRLRDHQDRLRGFEAVLSNEFPSSAVVAVLEGQDDEKRAAGLLGECLKQHPDLAGIYSLGAGTRGVVAALLSTSARPKVIAHELTGTARTALREGMFDAVIHQSTRREVDACIRLSRSLIDGTPVDPLDAEIRTEIFLRDTIPPLIETESKL</sequence>
<dbReference type="Gene3D" id="3.40.50.2300">
    <property type="match status" value="2"/>
</dbReference>
<dbReference type="RefSeq" id="WP_161862586.1">
    <property type="nucleotide sequence ID" value="NZ_CP046620.1"/>
</dbReference>
<dbReference type="AlphaFoldDB" id="A0A6P1T2L3"/>
<keyword evidence="3" id="KW-0804">Transcription</keyword>
<accession>A0A6P1T2L3</accession>
<feature type="domain" description="HTH lacI-type" evidence="4">
    <location>
        <begin position="4"/>
        <end position="58"/>
    </location>
</feature>
<keyword evidence="1" id="KW-0805">Transcription regulation</keyword>
<dbReference type="InterPro" id="IPR028082">
    <property type="entry name" value="Peripla_BP_I"/>
</dbReference>
<dbReference type="InterPro" id="IPR000843">
    <property type="entry name" value="HTH_LacI"/>
</dbReference>
<dbReference type="Pfam" id="PF13407">
    <property type="entry name" value="Peripla_BP_4"/>
    <property type="match status" value="1"/>
</dbReference>
<dbReference type="Pfam" id="PF00356">
    <property type="entry name" value="LacI"/>
    <property type="match status" value="1"/>
</dbReference>
<dbReference type="InterPro" id="IPR010982">
    <property type="entry name" value="Lambda_DNA-bd_dom_sf"/>
</dbReference>
<name>A0A6P1T2L3_9RHOB</name>
<dbReference type="PANTHER" id="PTHR30146:SF152">
    <property type="entry name" value="TRANSCRIPTIONAL REGULATORY PROTEIN"/>
    <property type="match status" value="1"/>
</dbReference>
<dbReference type="KEGG" id="amaq:GO499_13035"/>
<dbReference type="GO" id="GO:0000976">
    <property type="term" value="F:transcription cis-regulatory region binding"/>
    <property type="evidence" value="ECO:0007669"/>
    <property type="project" value="TreeGrafter"/>
</dbReference>
<dbReference type="InterPro" id="IPR025997">
    <property type="entry name" value="SBP_2_dom"/>
</dbReference>
<gene>
    <name evidence="5" type="ORF">GO499_13035</name>
</gene>
<organism evidence="5 6">
    <name type="scientific">Algicella marina</name>
    <dbReference type="NCBI Taxonomy" id="2683284"/>
    <lineage>
        <taxon>Bacteria</taxon>
        <taxon>Pseudomonadati</taxon>
        <taxon>Pseudomonadota</taxon>
        <taxon>Alphaproteobacteria</taxon>
        <taxon>Rhodobacterales</taxon>
        <taxon>Paracoccaceae</taxon>
        <taxon>Algicella</taxon>
    </lineage>
</organism>
<dbReference type="Gene3D" id="1.10.260.40">
    <property type="entry name" value="lambda repressor-like DNA-binding domains"/>
    <property type="match status" value="1"/>
</dbReference>
<dbReference type="SMART" id="SM00354">
    <property type="entry name" value="HTH_LACI"/>
    <property type="match status" value="1"/>
</dbReference>
<dbReference type="GO" id="GO:0003700">
    <property type="term" value="F:DNA-binding transcription factor activity"/>
    <property type="evidence" value="ECO:0007669"/>
    <property type="project" value="TreeGrafter"/>
</dbReference>
<evidence type="ECO:0000313" key="5">
    <source>
        <dbReference type="EMBL" id="QHQ36030.1"/>
    </source>
</evidence>
<keyword evidence="6" id="KW-1185">Reference proteome</keyword>
<evidence type="ECO:0000259" key="4">
    <source>
        <dbReference type="PROSITE" id="PS50932"/>
    </source>
</evidence>
<protein>
    <submittedName>
        <fullName evidence="5">Substrate-binding domain-containing protein</fullName>
    </submittedName>
</protein>
<evidence type="ECO:0000256" key="2">
    <source>
        <dbReference type="ARBA" id="ARBA00023125"/>
    </source>
</evidence>
<evidence type="ECO:0000256" key="3">
    <source>
        <dbReference type="ARBA" id="ARBA00023163"/>
    </source>
</evidence>
<dbReference type="PROSITE" id="PS50932">
    <property type="entry name" value="HTH_LACI_2"/>
    <property type="match status" value="1"/>
</dbReference>
<proteinExistence type="predicted"/>
<dbReference type="CDD" id="cd01392">
    <property type="entry name" value="HTH_LacI"/>
    <property type="match status" value="1"/>
</dbReference>
<evidence type="ECO:0000256" key="1">
    <source>
        <dbReference type="ARBA" id="ARBA00023015"/>
    </source>
</evidence>
<dbReference type="SUPFAM" id="SSF53822">
    <property type="entry name" value="Periplasmic binding protein-like I"/>
    <property type="match status" value="1"/>
</dbReference>
<dbReference type="Proteomes" id="UP000464495">
    <property type="component" value="Chromosome"/>
</dbReference>
<dbReference type="CDD" id="cd06307">
    <property type="entry name" value="PBP1_sugar_binding"/>
    <property type="match status" value="1"/>
</dbReference>
<dbReference type="EMBL" id="CP046620">
    <property type="protein sequence ID" value="QHQ36030.1"/>
    <property type="molecule type" value="Genomic_DNA"/>
</dbReference>
<keyword evidence="2" id="KW-0238">DNA-binding</keyword>
<reference evidence="5 6" key="1">
    <citation type="submission" date="2019-12" db="EMBL/GenBank/DDBJ databases">
        <title>Complete genome sequence of Algicella marina strain 9Alg 56(T) isolated from the red alga Tichocarpus crinitus.</title>
        <authorList>
            <person name="Kim S.-G."/>
            <person name="Nedashkovskaya O.I."/>
        </authorList>
    </citation>
    <scope>NUCLEOTIDE SEQUENCE [LARGE SCALE GENOMIC DNA]</scope>
    <source>
        <strain evidence="5 6">9Alg 56</strain>
    </source>
</reference>